<dbReference type="AlphaFoldDB" id="A0A378A3F5"/>
<accession>A0A378A3F5</accession>
<sequence>MTPKKFSLIPGNISRFFILMVIVLLATMGVMIQSAVNAWLKEKSYQVVDVSHALHQRIDAWRYATWQIYDNIAATSVNTASGGLQETRLKQDVYYLEKPRRKTEALIFGSHDSSTLEMTQKMSDYLDILWGAETIPWSMYYLNGLDNSLILVSTLPLKDLSSSFKESTISSVVESRRAEMLLQANTLDERETFSPLRHLAWQNAHYFTLRTTFNQPGHLATVVAFDLPINDLIPPGMTIDSFRIEPDPSQKSRHHAG</sequence>
<evidence type="ECO:0000313" key="2">
    <source>
        <dbReference type="Proteomes" id="UP000254487"/>
    </source>
</evidence>
<dbReference type="Proteomes" id="UP000254487">
    <property type="component" value="Unassembled WGS sequence"/>
</dbReference>
<organism evidence="1 2">
    <name type="scientific">Klebsiella pneumoniae subsp. ozaenae</name>
    <dbReference type="NCBI Taxonomy" id="574"/>
    <lineage>
        <taxon>Bacteria</taxon>
        <taxon>Pseudomonadati</taxon>
        <taxon>Pseudomonadota</taxon>
        <taxon>Gammaproteobacteria</taxon>
        <taxon>Enterobacterales</taxon>
        <taxon>Enterobacteriaceae</taxon>
        <taxon>Klebsiella/Raoultella group</taxon>
        <taxon>Klebsiella</taxon>
        <taxon>Klebsiella pneumoniae complex</taxon>
    </lineage>
</organism>
<gene>
    <name evidence="1" type="primary">rcsD_1</name>
    <name evidence="1" type="ORF">NCTC10313_04882</name>
</gene>
<keyword evidence="1" id="KW-0808">Transferase</keyword>
<reference evidence="1 2" key="1">
    <citation type="submission" date="2018-06" db="EMBL/GenBank/DDBJ databases">
        <authorList>
            <consortium name="Pathogen Informatics"/>
            <person name="Doyle S."/>
        </authorList>
    </citation>
    <scope>NUCLEOTIDE SEQUENCE [LARGE SCALE GENOMIC DNA]</scope>
    <source>
        <strain evidence="1 2">NCTC10313</strain>
    </source>
</reference>
<evidence type="ECO:0000313" key="1">
    <source>
        <dbReference type="EMBL" id="STU93752.1"/>
    </source>
</evidence>
<dbReference type="GO" id="GO:0004673">
    <property type="term" value="F:protein histidine kinase activity"/>
    <property type="evidence" value="ECO:0007669"/>
    <property type="project" value="UniProtKB-EC"/>
</dbReference>
<proteinExistence type="predicted"/>
<protein>
    <submittedName>
        <fullName evidence="1">Two-component sensor protein RcsD</fullName>
        <ecNumber evidence="1">2.7.13.3</ecNumber>
    </submittedName>
</protein>
<dbReference type="EC" id="2.7.13.3" evidence="1"/>
<dbReference type="EMBL" id="UGLW01000003">
    <property type="protein sequence ID" value="STU93752.1"/>
    <property type="molecule type" value="Genomic_DNA"/>
</dbReference>
<name>A0A378A3F5_KLEPO</name>